<evidence type="ECO:0000259" key="4">
    <source>
        <dbReference type="PROSITE" id="PS51063"/>
    </source>
</evidence>
<proteinExistence type="predicted"/>
<dbReference type="CDD" id="cd00092">
    <property type="entry name" value="HTH_CRP"/>
    <property type="match status" value="1"/>
</dbReference>
<evidence type="ECO:0000313" key="5">
    <source>
        <dbReference type="EMBL" id="QEW28927.1"/>
    </source>
</evidence>
<dbReference type="GO" id="GO:0003677">
    <property type="term" value="F:DNA binding"/>
    <property type="evidence" value="ECO:0007669"/>
    <property type="project" value="UniProtKB-KW"/>
</dbReference>
<dbReference type="PROSITE" id="PS51063">
    <property type="entry name" value="HTH_CRP_2"/>
    <property type="match status" value="1"/>
</dbReference>
<dbReference type="CDD" id="cd00038">
    <property type="entry name" value="CAP_ED"/>
    <property type="match status" value="1"/>
</dbReference>
<dbReference type="Proteomes" id="UP000325785">
    <property type="component" value="Chromosome"/>
</dbReference>
<dbReference type="SMART" id="SM00419">
    <property type="entry name" value="HTH_CRP"/>
    <property type="match status" value="1"/>
</dbReference>
<dbReference type="InterPro" id="IPR036390">
    <property type="entry name" value="WH_DNA-bd_sf"/>
</dbReference>
<evidence type="ECO:0000256" key="2">
    <source>
        <dbReference type="ARBA" id="ARBA00023125"/>
    </source>
</evidence>
<dbReference type="GO" id="GO:0005829">
    <property type="term" value="C:cytosol"/>
    <property type="evidence" value="ECO:0007669"/>
    <property type="project" value="TreeGrafter"/>
</dbReference>
<dbReference type="InterPro" id="IPR018490">
    <property type="entry name" value="cNMP-bd_dom_sf"/>
</dbReference>
<dbReference type="AlphaFoldDB" id="A0A5P3AHW1"/>
<dbReference type="GO" id="GO:0003700">
    <property type="term" value="F:DNA-binding transcription factor activity"/>
    <property type="evidence" value="ECO:0007669"/>
    <property type="project" value="TreeGrafter"/>
</dbReference>
<dbReference type="InterPro" id="IPR050397">
    <property type="entry name" value="Env_Response_Regulators"/>
</dbReference>
<keyword evidence="2" id="KW-0238">DNA-binding</keyword>
<dbReference type="Gene3D" id="1.10.10.10">
    <property type="entry name" value="Winged helix-like DNA-binding domain superfamily/Winged helix DNA-binding domain"/>
    <property type="match status" value="1"/>
</dbReference>
<dbReference type="InterPro" id="IPR014710">
    <property type="entry name" value="RmlC-like_jellyroll"/>
</dbReference>
<dbReference type="PANTHER" id="PTHR24567">
    <property type="entry name" value="CRP FAMILY TRANSCRIPTIONAL REGULATORY PROTEIN"/>
    <property type="match status" value="1"/>
</dbReference>
<gene>
    <name evidence="5" type="primary">fixK_4</name>
    <name evidence="5" type="ORF">RIdsm_04768</name>
</gene>
<reference evidence="5 6" key="1">
    <citation type="submission" date="2018-08" db="EMBL/GenBank/DDBJ databases">
        <title>Genetic Globetrotter - A new plasmid hitch-hiking vast phylogenetic and geographic distances.</title>
        <authorList>
            <person name="Vollmers J."/>
            <person name="Petersen J."/>
        </authorList>
    </citation>
    <scope>NUCLEOTIDE SEQUENCE [LARGE SCALE GENOMIC DNA]</scope>
    <source>
        <strain evidence="5 6">DSM 26383</strain>
    </source>
</reference>
<dbReference type="PANTHER" id="PTHR24567:SF68">
    <property type="entry name" value="DNA-BINDING TRANSCRIPTIONAL DUAL REGULATOR CRP"/>
    <property type="match status" value="1"/>
</dbReference>
<organism evidence="5 6">
    <name type="scientific">Roseovarius indicus</name>
    <dbReference type="NCBI Taxonomy" id="540747"/>
    <lineage>
        <taxon>Bacteria</taxon>
        <taxon>Pseudomonadati</taxon>
        <taxon>Pseudomonadota</taxon>
        <taxon>Alphaproteobacteria</taxon>
        <taxon>Rhodobacterales</taxon>
        <taxon>Roseobacteraceae</taxon>
        <taxon>Roseovarius</taxon>
    </lineage>
</organism>
<keyword evidence="1" id="KW-0805">Transcription regulation</keyword>
<dbReference type="InterPro" id="IPR036388">
    <property type="entry name" value="WH-like_DNA-bd_sf"/>
</dbReference>
<dbReference type="InterPro" id="IPR000595">
    <property type="entry name" value="cNMP-bd_dom"/>
</dbReference>
<dbReference type="InterPro" id="IPR012318">
    <property type="entry name" value="HTH_CRP"/>
</dbReference>
<dbReference type="KEGG" id="rid:RIdsm_04768"/>
<name>A0A5P3AHW1_9RHOB</name>
<dbReference type="Pfam" id="PF13545">
    <property type="entry name" value="HTH_Crp_2"/>
    <property type="match status" value="1"/>
</dbReference>
<feature type="domain" description="HTH crp-type" evidence="4">
    <location>
        <begin position="172"/>
        <end position="247"/>
    </location>
</feature>
<dbReference type="EMBL" id="CP031598">
    <property type="protein sequence ID" value="QEW28927.1"/>
    <property type="molecule type" value="Genomic_DNA"/>
</dbReference>
<dbReference type="SUPFAM" id="SSF51206">
    <property type="entry name" value="cAMP-binding domain-like"/>
    <property type="match status" value="1"/>
</dbReference>
<evidence type="ECO:0000256" key="3">
    <source>
        <dbReference type="ARBA" id="ARBA00023163"/>
    </source>
</evidence>
<accession>A0A5P3AHW1</accession>
<dbReference type="Gene3D" id="2.60.120.10">
    <property type="entry name" value="Jelly Rolls"/>
    <property type="match status" value="1"/>
</dbReference>
<evidence type="ECO:0000256" key="1">
    <source>
        <dbReference type="ARBA" id="ARBA00023015"/>
    </source>
</evidence>
<sequence length="266" mass="29861">MMYRDETFLLPKRPVWGDHNCMKSMVKCSDCPLRKLDVFEETRGKELEFITQLKSGEMTVDPRTRILDEGVNSPHVFTVLSGWGLREKTLEDGRRQIMNFVMPGDLLGLQAAMFDVMDHSVEALTSMTLCVFQRSDLANLFHTQPGLAHTVVWHAARGERLMDANLLSIGRCTARERIVQALLIIFGKAERLGLVSRDGSVDVPITQQHIADALGLSLVHTNRTLKALIADGLVAWRAGRLRIIDSEGMQKIAPIEVIPPRRLPLI</sequence>
<dbReference type="Pfam" id="PF00027">
    <property type="entry name" value="cNMP_binding"/>
    <property type="match status" value="1"/>
</dbReference>
<evidence type="ECO:0000313" key="6">
    <source>
        <dbReference type="Proteomes" id="UP000325785"/>
    </source>
</evidence>
<keyword evidence="3" id="KW-0804">Transcription</keyword>
<dbReference type="SUPFAM" id="SSF46785">
    <property type="entry name" value="Winged helix' DNA-binding domain"/>
    <property type="match status" value="1"/>
</dbReference>
<protein>
    <submittedName>
        <fullName evidence="5">Nitrogen fixation regulation protein FixK</fullName>
    </submittedName>
</protein>